<proteinExistence type="predicted"/>
<evidence type="ECO:0000256" key="2">
    <source>
        <dbReference type="ARBA" id="ARBA00004429"/>
    </source>
</evidence>
<gene>
    <name evidence="14" type="ORF">T459_32770</name>
</gene>
<evidence type="ECO:0000256" key="9">
    <source>
        <dbReference type="ARBA" id="ARBA00022692"/>
    </source>
</evidence>
<keyword evidence="11 13" id="KW-1133">Transmembrane helix</keyword>
<feature type="transmembrane region" description="Helical" evidence="13">
    <location>
        <begin position="1001"/>
        <end position="1024"/>
    </location>
</feature>
<dbReference type="PANTHER" id="PTHR47715">
    <property type="entry name" value="TRYPTOPHAN/TYROSINE PERMEASE"/>
    <property type="match status" value="1"/>
</dbReference>
<protein>
    <recommendedName>
        <fullName evidence="16">Glycosyltransferase subfamily 4-like N-terminal domain-containing protein</fullName>
    </recommendedName>
</protein>
<sequence>MSGQNEFRIRPSGRAAVVVLGDIGRSPRMQYHALSLAHQAHLEVDIIAYGGSDPHSAVKEHKSIHIHEMTHWPSNPRSLPKILHPLLLIFKPLVQFFMLLWYLCVKIPAPDVFIVQNPPSVPTLVAVELASRIRGSAFIIDWHNFGYTLLALSLGRNSRFVTLYYWIEKLFGKMANGSLCVTKAMQHELAQNWGISATVLYDQPPEFFRPASLEEKHKLFCGIDKSLRTPYSLQDCLSNEVLMTDDDNPNVTLFTTQSGKDISLKWNRPALIVSSTSWTPDEDFNILLEAALMYDRRVSALLNEDDLKREDVFWQEIKGGKQYPRLLFIITGKGPEKEKYEQKIAKLNLKRVAFRTMWLEPEDYPLLLGSADLGVCLHTSSSGLDLPMKVVDMFGCGLPVCAVSYSCINELVEVDKNGLLFSSSSELADQFMMLFKGFPECDELKSLKQGVLTSRSSINWATEWEANAKPLISKASRFLQKFFAFLSVMLQMPFRTHVLRWHLITPYIMQFKIQFFRHHSCYNKYITHGKSLKVPSFKQVVCKPTLDGFKGRNLCVKHKALAVSLNVDEVSVSESYNVEEKIDVVQEKSFRGAVGLIVGTAVGPGMLGLPAATVKSGPLPSTISLLLTWVYVISSIILVAELSFAAMEEDGVDEVSFTSLATKALGSKLGSFVALLYGSLAFALLVACVSGIGLIISQWFPKINPVLANGLFPSLVGIVLCLLPFKAIDVANRCLCITMLFSITALVVTGISVGRMSILDSFGFASWRFSSVLPAIPVAVLTMGFHVITPFICKLAGNTVHDARKAIVIGGTIPLVMVVSWNLIVLGLSGHNASPVSSDPISLLLSVNSSVLPAVQGFAFSALATSLIGYAVSFPKQVIDTLDLIFTSSSPPTRVTARGEVGKVGSATFNLRQNLGNAGKICYSGIKNDNASEVRLESGFNSLQSIVMPLVLALPVFIGSFFPSTFSRALDFAGIYANCFLFGILPPVMTYIYQSRKKLRFGILPGGDGVLLLLLAIAVILFIWH</sequence>
<dbReference type="Pfam" id="PF13692">
    <property type="entry name" value="Glyco_trans_1_4"/>
    <property type="match status" value="1"/>
</dbReference>
<accession>A0A2G2Y0X6</accession>
<dbReference type="GO" id="GO:0005886">
    <property type="term" value="C:plasma membrane"/>
    <property type="evidence" value="ECO:0007669"/>
    <property type="project" value="UniProtKB-SubCell"/>
</dbReference>
<evidence type="ECO:0000256" key="1">
    <source>
        <dbReference type="ARBA" id="ARBA00004389"/>
    </source>
</evidence>
<evidence type="ECO:0000256" key="11">
    <source>
        <dbReference type="ARBA" id="ARBA00022989"/>
    </source>
</evidence>
<feature type="transmembrane region" description="Helical" evidence="13">
    <location>
        <begin position="706"/>
        <end position="723"/>
    </location>
</feature>
<dbReference type="GO" id="GO:0003333">
    <property type="term" value="P:amino acid transmembrane transport"/>
    <property type="evidence" value="ECO:0007669"/>
    <property type="project" value="InterPro"/>
</dbReference>
<keyword evidence="8" id="KW-0808">Transferase</keyword>
<evidence type="ECO:0000256" key="5">
    <source>
        <dbReference type="ARBA" id="ARBA00022475"/>
    </source>
</evidence>
<evidence type="ECO:0008006" key="16">
    <source>
        <dbReference type="Google" id="ProtNLM"/>
    </source>
</evidence>
<evidence type="ECO:0000256" key="8">
    <source>
        <dbReference type="ARBA" id="ARBA00022679"/>
    </source>
</evidence>
<evidence type="ECO:0000256" key="10">
    <source>
        <dbReference type="ARBA" id="ARBA00022824"/>
    </source>
</evidence>
<feature type="transmembrane region" description="Helical" evidence="13">
    <location>
        <begin position="850"/>
        <end position="872"/>
    </location>
</feature>
<feature type="transmembrane region" description="Helical" evidence="13">
    <location>
        <begin position="735"/>
        <end position="754"/>
    </location>
</feature>
<keyword evidence="4" id="KW-0813">Transport</keyword>
<feature type="transmembrane region" description="Helical" evidence="13">
    <location>
        <begin position="945"/>
        <end position="963"/>
    </location>
</feature>
<organism evidence="14 15">
    <name type="scientific">Capsicum annuum</name>
    <name type="common">Capsicum pepper</name>
    <dbReference type="NCBI Taxonomy" id="4072"/>
    <lineage>
        <taxon>Eukaryota</taxon>
        <taxon>Viridiplantae</taxon>
        <taxon>Streptophyta</taxon>
        <taxon>Embryophyta</taxon>
        <taxon>Tracheophyta</taxon>
        <taxon>Spermatophyta</taxon>
        <taxon>Magnoliopsida</taxon>
        <taxon>eudicotyledons</taxon>
        <taxon>Gunneridae</taxon>
        <taxon>Pentapetalae</taxon>
        <taxon>asterids</taxon>
        <taxon>lamiids</taxon>
        <taxon>Solanales</taxon>
        <taxon>Solanaceae</taxon>
        <taxon>Solanoideae</taxon>
        <taxon>Capsiceae</taxon>
        <taxon>Capsicum</taxon>
    </lineage>
</organism>
<dbReference type="Proteomes" id="UP000222542">
    <property type="component" value="Unassembled WGS sequence"/>
</dbReference>
<keyword evidence="12 13" id="KW-0472">Membrane</keyword>
<evidence type="ECO:0000313" key="14">
    <source>
        <dbReference type="EMBL" id="PHT63406.1"/>
    </source>
</evidence>
<dbReference type="Gene3D" id="3.40.50.2000">
    <property type="entry name" value="Glycogen Phosphorylase B"/>
    <property type="match status" value="1"/>
</dbReference>
<dbReference type="FunFam" id="3.40.50.2000:FF:000083">
    <property type="entry name" value="UDP-glycosyltransferase TURAN isoform X1"/>
    <property type="match status" value="1"/>
</dbReference>
<dbReference type="AlphaFoldDB" id="A0A2G2Y0X6"/>
<evidence type="ECO:0000313" key="15">
    <source>
        <dbReference type="Proteomes" id="UP000222542"/>
    </source>
</evidence>
<feature type="transmembrane region" description="Helical" evidence="13">
    <location>
        <begin position="807"/>
        <end position="830"/>
    </location>
</feature>
<comment type="subcellular location">
    <subcellularLocation>
        <location evidence="2">Cell inner membrane</location>
        <topology evidence="2">Multi-pass membrane protein</topology>
    </subcellularLocation>
    <subcellularLocation>
        <location evidence="1">Endoplasmic reticulum membrane</location>
        <topology evidence="1">Single-pass membrane protein</topology>
    </subcellularLocation>
</comment>
<dbReference type="SUPFAM" id="SSF53756">
    <property type="entry name" value="UDP-Glycosyltransferase/glycogen phosphorylase"/>
    <property type="match status" value="2"/>
</dbReference>
<feature type="transmembrane region" description="Helical" evidence="13">
    <location>
        <begin position="672"/>
        <end position="700"/>
    </location>
</feature>
<feature type="transmembrane region" description="Helical" evidence="13">
    <location>
        <begin position="975"/>
        <end position="994"/>
    </location>
</feature>
<dbReference type="Gramene" id="PHT63406">
    <property type="protein sequence ID" value="PHT63406"/>
    <property type="gene ID" value="T459_32770"/>
</dbReference>
<keyword evidence="10" id="KW-0256">Endoplasmic reticulum</keyword>
<evidence type="ECO:0000256" key="7">
    <source>
        <dbReference type="ARBA" id="ARBA00022676"/>
    </source>
</evidence>
<feature type="transmembrane region" description="Helical" evidence="13">
    <location>
        <begin position="774"/>
        <end position="795"/>
    </location>
</feature>
<dbReference type="EMBL" id="AYRZ02000033">
    <property type="protein sequence ID" value="PHT63406.1"/>
    <property type="molecule type" value="Genomic_DNA"/>
</dbReference>
<dbReference type="Gene3D" id="1.20.1740.10">
    <property type="entry name" value="Amino acid/polyamine transporter I"/>
    <property type="match status" value="1"/>
</dbReference>
<dbReference type="CDD" id="cd03816">
    <property type="entry name" value="GT33_ALG1-like"/>
    <property type="match status" value="1"/>
</dbReference>
<keyword evidence="6" id="KW-0997">Cell inner membrane</keyword>
<dbReference type="STRING" id="4072.A0A2G2Y0X6"/>
<evidence type="ECO:0000256" key="6">
    <source>
        <dbReference type="ARBA" id="ARBA00022519"/>
    </source>
</evidence>
<reference evidence="14 15" key="1">
    <citation type="journal article" date="2014" name="Nat. Genet.">
        <title>Genome sequence of the hot pepper provides insights into the evolution of pungency in Capsicum species.</title>
        <authorList>
            <person name="Kim S."/>
            <person name="Park M."/>
            <person name="Yeom S.I."/>
            <person name="Kim Y.M."/>
            <person name="Lee J.M."/>
            <person name="Lee H.A."/>
            <person name="Seo E."/>
            <person name="Choi J."/>
            <person name="Cheong K."/>
            <person name="Kim K.T."/>
            <person name="Jung K."/>
            <person name="Lee G.W."/>
            <person name="Oh S.K."/>
            <person name="Bae C."/>
            <person name="Kim S.B."/>
            <person name="Lee H.Y."/>
            <person name="Kim S.Y."/>
            <person name="Kim M.S."/>
            <person name="Kang B.C."/>
            <person name="Jo Y.D."/>
            <person name="Yang H.B."/>
            <person name="Jeong H.J."/>
            <person name="Kang W.H."/>
            <person name="Kwon J.K."/>
            <person name="Shin C."/>
            <person name="Lim J.Y."/>
            <person name="Park J.H."/>
            <person name="Huh J.H."/>
            <person name="Kim J.S."/>
            <person name="Kim B.D."/>
            <person name="Cohen O."/>
            <person name="Paran I."/>
            <person name="Suh M.C."/>
            <person name="Lee S.B."/>
            <person name="Kim Y.K."/>
            <person name="Shin Y."/>
            <person name="Noh S.J."/>
            <person name="Park J."/>
            <person name="Seo Y.S."/>
            <person name="Kwon S.Y."/>
            <person name="Kim H.A."/>
            <person name="Park J.M."/>
            <person name="Kim H.J."/>
            <person name="Choi S.B."/>
            <person name="Bosland P.W."/>
            <person name="Reeves G."/>
            <person name="Jo S.H."/>
            <person name="Lee B.W."/>
            <person name="Cho H.T."/>
            <person name="Choi H.S."/>
            <person name="Lee M.S."/>
            <person name="Yu Y."/>
            <person name="Do Choi Y."/>
            <person name="Park B.S."/>
            <person name="van Deynze A."/>
            <person name="Ashrafi H."/>
            <person name="Hill T."/>
            <person name="Kim W.T."/>
            <person name="Pai H.S."/>
            <person name="Ahn H.K."/>
            <person name="Yeam I."/>
            <person name="Giovannoni J.J."/>
            <person name="Rose J.K."/>
            <person name="Sorensen I."/>
            <person name="Lee S.J."/>
            <person name="Kim R.W."/>
            <person name="Choi I.Y."/>
            <person name="Choi B.S."/>
            <person name="Lim J.S."/>
            <person name="Lee Y.H."/>
            <person name="Choi D."/>
        </authorList>
    </citation>
    <scope>NUCLEOTIDE SEQUENCE [LARGE SCALE GENOMIC DNA]</scope>
    <source>
        <strain evidence="15">cv. CM334</strain>
    </source>
</reference>
<evidence type="ECO:0000256" key="4">
    <source>
        <dbReference type="ARBA" id="ARBA00022448"/>
    </source>
</evidence>
<feature type="transmembrane region" description="Helical" evidence="13">
    <location>
        <begin position="619"/>
        <end position="640"/>
    </location>
</feature>
<reference evidence="14 15" key="2">
    <citation type="journal article" date="2017" name="Genome Biol.">
        <title>New reference genome sequences of hot pepper reveal the massive evolution of plant disease-resistance genes by retroduplication.</title>
        <authorList>
            <person name="Kim S."/>
            <person name="Park J."/>
            <person name="Yeom S.I."/>
            <person name="Kim Y.M."/>
            <person name="Seo E."/>
            <person name="Kim K.T."/>
            <person name="Kim M.S."/>
            <person name="Lee J.M."/>
            <person name="Cheong K."/>
            <person name="Shin H.S."/>
            <person name="Kim S.B."/>
            <person name="Han K."/>
            <person name="Lee J."/>
            <person name="Park M."/>
            <person name="Lee H.A."/>
            <person name="Lee H.Y."/>
            <person name="Lee Y."/>
            <person name="Oh S."/>
            <person name="Lee J.H."/>
            <person name="Choi E."/>
            <person name="Choi E."/>
            <person name="Lee S.E."/>
            <person name="Jeon J."/>
            <person name="Kim H."/>
            <person name="Choi G."/>
            <person name="Song H."/>
            <person name="Lee J."/>
            <person name="Lee S.C."/>
            <person name="Kwon J.K."/>
            <person name="Lee H.Y."/>
            <person name="Koo N."/>
            <person name="Hong Y."/>
            <person name="Kim R.W."/>
            <person name="Kang W.H."/>
            <person name="Huh J.H."/>
            <person name="Kang B.C."/>
            <person name="Yang T.J."/>
            <person name="Lee Y.H."/>
            <person name="Bennetzen J.L."/>
            <person name="Choi D."/>
        </authorList>
    </citation>
    <scope>NUCLEOTIDE SEQUENCE [LARGE SCALE GENOMIC DNA]</scope>
    <source>
        <strain evidence="15">cv. CM334</strain>
    </source>
</reference>
<keyword evidence="15" id="KW-1185">Reference proteome</keyword>
<keyword evidence="9 13" id="KW-0812">Transmembrane</keyword>
<evidence type="ECO:0000256" key="3">
    <source>
        <dbReference type="ARBA" id="ARBA00004922"/>
    </source>
</evidence>
<keyword evidence="7" id="KW-0328">Glycosyltransferase</keyword>
<dbReference type="FunFam" id="3.40.50.2000:FF:000109">
    <property type="entry name" value="Chitobiosyldiphosphodolichol beta-mannosyltransferase"/>
    <property type="match status" value="1"/>
</dbReference>
<keyword evidence="5" id="KW-1003">Cell membrane</keyword>
<dbReference type="Pfam" id="PF03222">
    <property type="entry name" value="Trp_Tyr_perm"/>
    <property type="match status" value="1"/>
</dbReference>
<comment type="pathway">
    <text evidence="3">Protein modification; protein glycosylation.</text>
</comment>
<dbReference type="GO" id="GO:0005789">
    <property type="term" value="C:endoplasmic reticulum membrane"/>
    <property type="evidence" value="ECO:0007669"/>
    <property type="project" value="UniProtKB-SubCell"/>
</dbReference>
<evidence type="ECO:0000256" key="12">
    <source>
        <dbReference type="ARBA" id="ARBA00023136"/>
    </source>
</evidence>
<dbReference type="InterPro" id="IPR018227">
    <property type="entry name" value="Amino_acid_transport_2"/>
</dbReference>
<name>A0A2G2Y0X6_CAPAN</name>
<comment type="caution">
    <text evidence="14">The sequence shown here is derived from an EMBL/GenBank/DDBJ whole genome shotgun (WGS) entry which is preliminary data.</text>
</comment>
<evidence type="ECO:0000256" key="13">
    <source>
        <dbReference type="SAM" id="Phobius"/>
    </source>
</evidence>
<dbReference type="PANTHER" id="PTHR47715:SF1">
    <property type="entry name" value="TRYPTOPHAN_TYROSINE PERMEASE"/>
    <property type="match status" value="1"/>
</dbReference>
<dbReference type="GO" id="GO:0016757">
    <property type="term" value="F:glycosyltransferase activity"/>
    <property type="evidence" value="ECO:0007669"/>
    <property type="project" value="UniProtKB-KW"/>
</dbReference>